<dbReference type="SMART" id="SM00915">
    <property type="entry name" value="Jacalin"/>
    <property type="match status" value="2"/>
</dbReference>
<feature type="domain" description="Jacalin-type lectin" evidence="3">
    <location>
        <begin position="159"/>
        <end position="294"/>
    </location>
</feature>
<accession>A0A8X7RN01</accession>
<protein>
    <recommendedName>
        <fullName evidence="3">Jacalin-type lectin domain-containing protein</fullName>
    </recommendedName>
</protein>
<evidence type="ECO:0000256" key="1">
    <source>
        <dbReference type="ARBA" id="ARBA00006568"/>
    </source>
</evidence>
<dbReference type="PROSITE" id="PS51752">
    <property type="entry name" value="JACALIN_LECTIN"/>
    <property type="match status" value="2"/>
</dbReference>
<dbReference type="FunFam" id="2.100.10.30:FF:000001">
    <property type="entry name" value="Jacalin-related lectin 33"/>
    <property type="match status" value="2"/>
</dbReference>
<dbReference type="SUPFAM" id="SSF51101">
    <property type="entry name" value="Mannose-binding lectins"/>
    <property type="match status" value="2"/>
</dbReference>
<comment type="caution">
    <text evidence="4">The sequence shown here is derived from an EMBL/GenBank/DDBJ whole genome shotgun (WGS) entry which is preliminary data.</text>
</comment>
<comment type="similarity">
    <text evidence="1">Belongs to the jacalin lectin family.</text>
</comment>
<evidence type="ECO:0000256" key="2">
    <source>
        <dbReference type="ARBA" id="ARBA00022734"/>
    </source>
</evidence>
<organism evidence="4 5">
    <name type="scientific">Brassica carinata</name>
    <name type="common">Ethiopian mustard</name>
    <name type="synonym">Abyssinian cabbage</name>
    <dbReference type="NCBI Taxonomy" id="52824"/>
    <lineage>
        <taxon>Eukaryota</taxon>
        <taxon>Viridiplantae</taxon>
        <taxon>Streptophyta</taxon>
        <taxon>Embryophyta</taxon>
        <taxon>Tracheophyta</taxon>
        <taxon>Spermatophyta</taxon>
        <taxon>Magnoliopsida</taxon>
        <taxon>eudicotyledons</taxon>
        <taxon>Gunneridae</taxon>
        <taxon>Pentapetalae</taxon>
        <taxon>rosids</taxon>
        <taxon>malvids</taxon>
        <taxon>Brassicales</taxon>
        <taxon>Brassicaceae</taxon>
        <taxon>Brassiceae</taxon>
        <taxon>Brassica</taxon>
    </lineage>
</organism>
<dbReference type="InterPro" id="IPR036404">
    <property type="entry name" value="Jacalin-like_lectin_dom_sf"/>
</dbReference>
<sequence>MGTMSERVGAMGGNMGSPFDDGVFGGVRRIIVGRDWDCVSYIKIEYENNDGNFETREHGTNRGGLQEFTVDYPTEYITSVGGSFSHVFRYGTALIQSLIFRTSRGRTSPILGHSFLGFQLGTRFTLEGKNGGKLLGFHGRSGQALDAIGPYFFAANPPLRHFNPQGGNGGSAWDDGAFDGVRRILVGRGGRFVSFLRFEYARDQRTVPHDHGRRQEVPQEFVVDHPNEHITVVEGTIDGFLTSLRFQTSIGRTSPAFGNVVGRRFVFEENNFKLVGFSGRSGDVIDALGANFGPLPAPTPVPTGEY</sequence>
<evidence type="ECO:0000259" key="3">
    <source>
        <dbReference type="PROSITE" id="PS51752"/>
    </source>
</evidence>
<keyword evidence="5" id="KW-1185">Reference proteome</keyword>
<dbReference type="PANTHER" id="PTHR47293:SF31">
    <property type="entry name" value="JACALIN-TYPE LECTIN DOMAIN-CONTAINING PROTEIN"/>
    <property type="match status" value="1"/>
</dbReference>
<dbReference type="Gene3D" id="2.100.10.30">
    <property type="entry name" value="Jacalin-like lectin domain"/>
    <property type="match status" value="2"/>
</dbReference>
<dbReference type="GO" id="GO:0030246">
    <property type="term" value="F:carbohydrate binding"/>
    <property type="evidence" value="ECO:0007669"/>
    <property type="project" value="UniProtKB-KW"/>
</dbReference>
<dbReference type="Proteomes" id="UP000886595">
    <property type="component" value="Unassembled WGS sequence"/>
</dbReference>
<dbReference type="InterPro" id="IPR033734">
    <property type="entry name" value="Jacalin-like_lectin_dom_plant"/>
</dbReference>
<dbReference type="OrthoDB" id="654502at2759"/>
<keyword evidence="2" id="KW-0430">Lectin</keyword>
<dbReference type="InterPro" id="IPR001229">
    <property type="entry name" value="Jacalin-like_lectin_dom"/>
</dbReference>
<evidence type="ECO:0000313" key="5">
    <source>
        <dbReference type="Proteomes" id="UP000886595"/>
    </source>
</evidence>
<gene>
    <name evidence="4" type="ORF">Bca52824_038768</name>
</gene>
<dbReference type="AlphaFoldDB" id="A0A8X7RN01"/>
<proteinExistence type="inferred from homology"/>
<evidence type="ECO:0000313" key="4">
    <source>
        <dbReference type="EMBL" id="KAG2292099.1"/>
    </source>
</evidence>
<reference evidence="4 5" key="1">
    <citation type="submission" date="2020-02" db="EMBL/GenBank/DDBJ databases">
        <authorList>
            <person name="Ma Q."/>
            <person name="Huang Y."/>
            <person name="Song X."/>
            <person name="Pei D."/>
        </authorList>
    </citation>
    <scope>NUCLEOTIDE SEQUENCE [LARGE SCALE GENOMIC DNA]</scope>
    <source>
        <strain evidence="4">Sxm20200214</strain>
        <tissue evidence="4">Leaf</tissue>
    </source>
</reference>
<dbReference type="CDD" id="cd09612">
    <property type="entry name" value="Jacalin"/>
    <property type="match status" value="2"/>
</dbReference>
<dbReference type="Pfam" id="PF01419">
    <property type="entry name" value="Jacalin"/>
    <property type="match status" value="2"/>
</dbReference>
<dbReference type="EMBL" id="JAAMPC010000009">
    <property type="protein sequence ID" value="KAG2292099.1"/>
    <property type="molecule type" value="Genomic_DNA"/>
</dbReference>
<feature type="domain" description="Jacalin-type lectin" evidence="3">
    <location>
        <begin position="5"/>
        <end position="154"/>
    </location>
</feature>
<name>A0A8X7RN01_BRACI</name>
<dbReference type="PANTHER" id="PTHR47293">
    <property type="entry name" value="JACALIN-RELATED LECTIN 3"/>
    <property type="match status" value="1"/>
</dbReference>